<proteinExistence type="inferred from homology"/>
<comment type="caution">
    <text evidence="18">The sequence shown here is derived from an EMBL/GenBank/DDBJ whole genome shotgun (WGS) entry which is preliminary data.</text>
</comment>
<dbReference type="Pfam" id="PF02283">
    <property type="entry name" value="CobU"/>
    <property type="match status" value="1"/>
</dbReference>
<evidence type="ECO:0000256" key="15">
    <source>
        <dbReference type="ARBA" id="ARBA00023134"/>
    </source>
</evidence>
<comment type="catalytic activity">
    <reaction evidence="2">
        <text>adenosylcob(III)inamide phosphate + GTP + H(+) = adenosylcob(III)inamide-GDP + diphosphate</text>
        <dbReference type="Rhea" id="RHEA:22712"/>
        <dbReference type="ChEBI" id="CHEBI:15378"/>
        <dbReference type="ChEBI" id="CHEBI:33019"/>
        <dbReference type="ChEBI" id="CHEBI:37565"/>
        <dbReference type="ChEBI" id="CHEBI:58502"/>
        <dbReference type="ChEBI" id="CHEBI:60487"/>
        <dbReference type="EC" id="2.7.7.62"/>
    </reaction>
</comment>
<accession>A0A644TUI7</accession>
<dbReference type="EC" id="2.7.7.62" evidence="9"/>
<sequence length="195" mass="21418">MRSLITGGVKSGKSKFALRLAEEFSEPRYFLATAEAFDDEMKARIAGHRKERAGRFTTIEEPLEIAQKLKENMILDCLPLWLNNMFHYGREAVLNEAVDSLIGNLPENIVLVTNEIGMGFIPADPVSRRYGDALGRLNARIAAACDRVLLMVAGHPVLVKGSLNIPPGDGKNDLTLRDSESTAGINVGRSWVDIP</sequence>
<dbReference type="PANTHER" id="PTHR34848:SF1">
    <property type="entry name" value="BIFUNCTIONAL ADENOSYLCOBALAMIN BIOSYNTHESIS PROTEIN COBU"/>
    <property type="match status" value="1"/>
</dbReference>
<keyword evidence="12" id="KW-0547">Nucleotide-binding</keyword>
<organism evidence="18">
    <name type="scientific">bioreactor metagenome</name>
    <dbReference type="NCBI Taxonomy" id="1076179"/>
    <lineage>
        <taxon>unclassified sequences</taxon>
        <taxon>metagenomes</taxon>
        <taxon>ecological metagenomes</taxon>
    </lineage>
</organism>
<keyword evidence="11 18" id="KW-0808">Transferase</keyword>
<evidence type="ECO:0000256" key="17">
    <source>
        <dbReference type="ARBA" id="ARBA00030571"/>
    </source>
</evidence>
<keyword evidence="14" id="KW-0067">ATP-binding</keyword>
<evidence type="ECO:0000256" key="11">
    <source>
        <dbReference type="ARBA" id="ARBA00022679"/>
    </source>
</evidence>
<dbReference type="GO" id="GO:0009236">
    <property type="term" value="P:cobalamin biosynthetic process"/>
    <property type="evidence" value="ECO:0007669"/>
    <property type="project" value="UniProtKB-KW"/>
</dbReference>
<evidence type="ECO:0000256" key="16">
    <source>
        <dbReference type="ARBA" id="ARBA00029570"/>
    </source>
</evidence>
<evidence type="ECO:0000256" key="4">
    <source>
        <dbReference type="ARBA" id="ARBA00003889"/>
    </source>
</evidence>
<dbReference type="EC" id="2.7.1.156" evidence="8"/>
<dbReference type="PANTHER" id="PTHR34848">
    <property type="match status" value="1"/>
</dbReference>
<keyword evidence="10" id="KW-0169">Cobalamin biosynthesis</keyword>
<name>A0A644TUI7_9ZZZZ</name>
<dbReference type="GO" id="GO:0005524">
    <property type="term" value="F:ATP binding"/>
    <property type="evidence" value="ECO:0007669"/>
    <property type="project" value="UniProtKB-KW"/>
</dbReference>
<dbReference type="AlphaFoldDB" id="A0A644TUI7"/>
<gene>
    <name evidence="18" type="primary">cobP_2</name>
    <name evidence="18" type="ORF">SDC9_16307</name>
</gene>
<dbReference type="CDD" id="cd00544">
    <property type="entry name" value="CobU"/>
    <property type="match status" value="1"/>
</dbReference>
<protein>
    <recommendedName>
        <fullName evidence="16">Adenosylcobinamide kinase</fullName>
        <ecNumber evidence="8">2.7.1.156</ecNumber>
        <ecNumber evidence="9">2.7.7.62</ecNumber>
    </recommendedName>
    <alternativeName>
        <fullName evidence="17">Adenosylcobinamide-phosphate guanylyltransferase</fullName>
    </alternativeName>
</protein>
<keyword evidence="13" id="KW-0418">Kinase</keyword>
<keyword evidence="15" id="KW-0342">GTP-binding</keyword>
<reference evidence="18" key="1">
    <citation type="submission" date="2019-08" db="EMBL/GenBank/DDBJ databases">
        <authorList>
            <person name="Kucharzyk K."/>
            <person name="Murdoch R.W."/>
            <person name="Higgins S."/>
            <person name="Loffler F."/>
        </authorList>
    </citation>
    <scope>NUCLEOTIDE SEQUENCE</scope>
</reference>
<evidence type="ECO:0000256" key="14">
    <source>
        <dbReference type="ARBA" id="ARBA00022840"/>
    </source>
</evidence>
<dbReference type="EMBL" id="VSSQ01000053">
    <property type="protein sequence ID" value="MPL70550.1"/>
    <property type="molecule type" value="Genomic_DNA"/>
</dbReference>
<evidence type="ECO:0000256" key="5">
    <source>
        <dbReference type="ARBA" id="ARBA00004692"/>
    </source>
</evidence>
<evidence type="ECO:0000256" key="3">
    <source>
        <dbReference type="ARBA" id="ARBA00001522"/>
    </source>
</evidence>
<dbReference type="Gene3D" id="3.40.50.300">
    <property type="entry name" value="P-loop containing nucleotide triphosphate hydrolases"/>
    <property type="match status" value="1"/>
</dbReference>
<dbReference type="PIRSF" id="PIRSF006135">
    <property type="entry name" value="CobU"/>
    <property type="match status" value="1"/>
</dbReference>
<evidence type="ECO:0000256" key="10">
    <source>
        <dbReference type="ARBA" id="ARBA00022573"/>
    </source>
</evidence>
<dbReference type="InterPro" id="IPR027417">
    <property type="entry name" value="P-loop_NTPase"/>
</dbReference>
<dbReference type="SUPFAM" id="SSF52540">
    <property type="entry name" value="P-loop containing nucleoside triphosphate hydrolases"/>
    <property type="match status" value="1"/>
</dbReference>
<evidence type="ECO:0000256" key="12">
    <source>
        <dbReference type="ARBA" id="ARBA00022741"/>
    </source>
</evidence>
<dbReference type="InterPro" id="IPR003203">
    <property type="entry name" value="CobU/CobP"/>
</dbReference>
<evidence type="ECO:0000313" key="18">
    <source>
        <dbReference type="EMBL" id="MPL70550.1"/>
    </source>
</evidence>
<comment type="catalytic activity">
    <reaction evidence="3">
        <text>adenosylcob(III)inamide + GTP = adenosylcob(III)inamide phosphate + GDP + H(+)</text>
        <dbReference type="Rhea" id="RHEA:15765"/>
        <dbReference type="ChEBI" id="CHEBI:2480"/>
        <dbReference type="ChEBI" id="CHEBI:15378"/>
        <dbReference type="ChEBI" id="CHEBI:37565"/>
        <dbReference type="ChEBI" id="CHEBI:58189"/>
        <dbReference type="ChEBI" id="CHEBI:58502"/>
        <dbReference type="EC" id="2.7.1.156"/>
    </reaction>
</comment>
<comment type="pathway">
    <text evidence="6">Cofactor biosynthesis; adenosylcobalamin biosynthesis; adenosylcobalamin from cob(II)yrinate a,c-diamide: step 5/7.</text>
</comment>
<comment type="similarity">
    <text evidence="7">Belongs to the CobU/CobP family.</text>
</comment>
<dbReference type="GO" id="GO:0043752">
    <property type="term" value="F:adenosylcobinamide kinase activity"/>
    <property type="evidence" value="ECO:0007669"/>
    <property type="project" value="UniProtKB-EC"/>
</dbReference>
<evidence type="ECO:0000256" key="6">
    <source>
        <dbReference type="ARBA" id="ARBA00005159"/>
    </source>
</evidence>
<comment type="pathway">
    <text evidence="5">Cofactor biosynthesis; adenosylcobalamin biosynthesis; adenosylcobalamin from cob(II)yrinate a,c-diamide: step 6/7.</text>
</comment>
<dbReference type="GO" id="GO:0008820">
    <property type="term" value="F:cobinamide phosphate guanylyltransferase activity"/>
    <property type="evidence" value="ECO:0007669"/>
    <property type="project" value="UniProtKB-EC"/>
</dbReference>
<evidence type="ECO:0000256" key="8">
    <source>
        <dbReference type="ARBA" id="ARBA00012016"/>
    </source>
</evidence>
<evidence type="ECO:0000256" key="2">
    <source>
        <dbReference type="ARBA" id="ARBA00000711"/>
    </source>
</evidence>
<evidence type="ECO:0000256" key="13">
    <source>
        <dbReference type="ARBA" id="ARBA00022777"/>
    </source>
</evidence>
<evidence type="ECO:0000256" key="9">
    <source>
        <dbReference type="ARBA" id="ARBA00012523"/>
    </source>
</evidence>
<dbReference type="GO" id="GO:0005525">
    <property type="term" value="F:GTP binding"/>
    <property type="evidence" value="ECO:0007669"/>
    <property type="project" value="UniProtKB-KW"/>
</dbReference>
<evidence type="ECO:0000256" key="7">
    <source>
        <dbReference type="ARBA" id="ARBA00007490"/>
    </source>
</evidence>
<comment type="function">
    <text evidence="4">Catalyzes ATP-dependent phosphorylation of adenosylcobinamide and addition of GMP to adenosylcobinamide phosphate.</text>
</comment>
<evidence type="ECO:0000256" key="1">
    <source>
        <dbReference type="ARBA" id="ARBA00000312"/>
    </source>
</evidence>
<comment type="catalytic activity">
    <reaction evidence="1">
        <text>adenosylcob(III)inamide + ATP = adenosylcob(III)inamide phosphate + ADP + H(+)</text>
        <dbReference type="Rhea" id="RHEA:15769"/>
        <dbReference type="ChEBI" id="CHEBI:2480"/>
        <dbReference type="ChEBI" id="CHEBI:15378"/>
        <dbReference type="ChEBI" id="CHEBI:30616"/>
        <dbReference type="ChEBI" id="CHEBI:58502"/>
        <dbReference type="ChEBI" id="CHEBI:456216"/>
        <dbReference type="EC" id="2.7.1.156"/>
    </reaction>
</comment>